<dbReference type="AlphaFoldDB" id="A0A7S9HCR3"/>
<dbReference type="Pfam" id="PF08668">
    <property type="entry name" value="HDOD"/>
    <property type="match status" value="1"/>
</dbReference>
<dbReference type="SUPFAM" id="SSF109604">
    <property type="entry name" value="HD-domain/PDEase-like"/>
    <property type="match status" value="1"/>
</dbReference>
<dbReference type="RefSeq" id="WP_195810525.1">
    <property type="nucleotide sequence ID" value="NZ_CP064795.1"/>
</dbReference>
<dbReference type="Gene3D" id="1.10.3210.10">
    <property type="entry name" value="Hypothetical protein af1432"/>
    <property type="match status" value="1"/>
</dbReference>
<evidence type="ECO:0000259" key="1">
    <source>
        <dbReference type="PROSITE" id="PS51833"/>
    </source>
</evidence>
<sequence>MLGKRSPGEVTFAESEQSFARRRLLHVEKIAIENKRLESLNKASFVDYISHELHALILQDIADQAQHPHRLFANTLNFSDDVPVMLDILSTQAASVSRLEPSVASMPWLYEELMQIVNSQRFRRKDARGRVIPVENLRTALSFIGIGNLRLLLPSLLLKRTMPQITDPFPQIKVKLTQYATATGLSARTLAPHYQAEPFAAYLMGMLASLGQCCVTRLYFKTFETMHRHQLEQAQQLRQRDVHEALQQLTPSANYLIALQDEFANKLTADLFADMPFKRLPAEAIIGAVHPAHHAGSLSYSALLKAARCYARVKMLHQSKAADKSEIKQLIRQQAFVPGALEALKRVDIFTLPFAEERDIQ</sequence>
<evidence type="ECO:0000313" key="3">
    <source>
        <dbReference type="Proteomes" id="UP000595095"/>
    </source>
</evidence>
<feature type="domain" description="HDOD" evidence="1">
    <location>
        <begin position="75"/>
        <end position="291"/>
    </location>
</feature>
<dbReference type="KEGG" id="smaa:IT774_15255"/>
<accession>A0A7S9HCR3</accession>
<gene>
    <name evidence="2" type="ORF">IT774_15255</name>
</gene>
<dbReference type="InterPro" id="IPR013976">
    <property type="entry name" value="HDOD"/>
</dbReference>
<dbReference type="PROSITE" id="PS51833">
    <property type="entry name" value="HDOD"/>
    <property type="match status" value="1"/>
</dbReference>
<keyword evidence="3" id="KW-1185">Reference proteome</keyword>
<protein>
    <submittedName>
        <fullName evidence="2">HDOD domain-containing protein</fullName>
    </submittedName>
</protein>
<dbReference type="Proteomes" id="UP000595095">
    <property type="component" value="Chromosome"/>
</dbReference>
<dbReference type="EMBL" id="CP064795">
    <property type="protein sequence ID" value="QPG05435.1"/>
    <property type="molecule type" value="Genomic_DNA"/>
</dbReference>
<evidence type="ECO:0000313" key="2">
    <source>
        <dbReference type="EMBL" id="QPG05435.1"/>
    </source>
</evidence>
<name>A0A7S9HCR3_9ALTE</name>
<reference evidence="2 3" key="1">
    <citation type="submission" date="2020-11" db="EMBL/GenBank/DDBJ databases">
        <title>Complete genome sequence for Salinimonas sp. strain G2-b.</title>
        <authorList>
            <person name="Park S.-J."/>
        </authorList>
    </citation>
    <scope>NUCLEOTIDE SEQUENCE [LARGE SCALE GENOMIC DNA]</scope>
    <source>
        <strain evidence="2 3">G2-b</strain>
    </source>
</reference>
<proteinExistence type="predicted"/>
<organism evidence="2 3">
    <name type="scientific">Salinimonas marina</name>
    <dbReference type="NCBI Taxonomy" id="2785918"/>
    <lineage>
        <taxon>Bacteria</taxon>
        <taxon>Pseudomonadati</taxon>
        <taxon>Pseudomonadota</taxon>
        <taxon>Gammaproteobacteria</taxon>
        <taxon>Alteromonadales</taxon>
        <taxon>Alteromonadaceae</taxon>
        <taxon>Alteromonas/Salinimonas group</taxon>
        <taxon>Salinimonas</taxon>
    </lineage>
</organism>